<gene>
    <name evidence="1" type="ORF">RHGRI_007151</name>
</gene>
<reference evidence="1" key="1">
    <citation type="submission" date="2020-08" db="EMBL/GenBank/DDBJ databases">
        <title>Plant Genome Project.</title>
        <authorList>
            <person name="Zhang R.-G."/>
        </authorList>
    </citation>
    <scope>NUCLEOTIDE SEQUENCE</scope>
    <source>
        <strain evidence="1">WSP0</strain>
        <tissue evidence="1">Leaf</tissue>
    </source>
</reference>
<sequence length="180" mass="21099">MFITPSSIRLEQRRVKQEIALKTYIGISNFAAISDVQGRALLVIKQLGGGFNSDISFSKGRWSKELAVKKSVTWSGEVRESRFSMLSGKPASEHGKWRGMRRISKPELVARSMRGWKRAAFNGVVMMVTVRSRWWVARSLAKSVMGIRWLWDMRGTMRKWRWWWWWWIWVAMGGDIEQMN</sequence>
<dbReference type="AlphaFoldDB" id="A0AAV6KVY9"/>
<comment type="caution">
    <text evidence="1">The sequence shown here is derived from an EMBL/GenBank/DDBJ whole genome shotgun (WGS) entry which is preliminary data.</text>
</comment>
<evidence type="ECO:0000313" key="1">
    <source>
        <dbReference type="EMBL" id="KAG5556793.1"/>
    </source>
</evidence>
<name>A0AAV6KVY9_9ERIC</name>
<organism evidence="1 2">
    <name type="scientific">Rhododendron griersonianum</name>
    <dbReference type="NCBI Taxonomy" id="479676"/>
    <lineage>
        <taxon>Eukaryota</taxon>
        <taxon>Viridiplantae</taxon>
        <taxon>Streptophyta</taxon>
        <taxon>Embryophyta</taxon>
        <taxon>Tracheophyta</taxon>
        <taxon>Spermatophyta</taxon>
        <taxon>Magnoliopsida</taxon>
        <taxon>eudicotyledons</taxon>
        <taxon>Gunneridae</taxon>
        <taxon>Pentapetalae</taxon>
        <taxon>asterids</taxon>
        <taxon>Ericales</taxon>
        <taxon>Ericaceae</taxon>
        <taxon>Ericoideae</taxon>
        <taxon>Rhodoreae</taxon>
        <taxon>Rhododendron</taxon>
    </lineage>
</organism>
<proteinExistence type="predicted"/>
<protein>
    <submittedName>
        <fullName evidence="1">Uncharacterized protein</fullName>
    </submittedName>
</protein>
<dbReference type="Proteomes" id="UP000823749">
    <property type="component" value="Chromosome 3"/>
</dbReference>
<accession>A0AAV6KVY9</accession>
<dbReference type="EMBL" id="JACTNZ010000003">
    <property type="protein sequence ID" value="KAG5556793.1"/>
    <property type="molecule type" value="Genomic_DNA"/>
</dbReference>
<keyword evidence="2" id="KW-1185">Reference proteome</keyword>
<evidence type="ECO:0000313" key="2">
    <source>
        <dbReference type="Proteomes" id="UP000823749"/>
    </source>
</evidence>